<evidence type="ECO:0000313" key="2">
    <source>
        <dbReference type="Proteomes" id="UP000275836"/>
    </source>
</evidence>
<gene>
    <name evidence="1" type="ORF">D3P96_07495</name>
</gene>
<dbReference type="EMBL" id="RHGY01000009">
    <property type="protein sequence ID" value="RRG17472.1"/>
    <property type="molecule type" value="Genomic_DNA"/>
</dbReference>
<name>A0A3P2RID3_WEIVI</name>
<dbReference type="RefSeq" id="WP_124943738.1">
    <property type="nucleotide sequence ID" value="NZ_RHGY01000009.1"/>
</dbReference>
<reference evidence="1 2" key="1">
    <citation type="submission" date="2018-10" db="EMBL/GenBank/DDBJ databases">
        <title>Draft genome sequence of Weissella viridescens UCO-SMC3.</title>
        <authorList>
            <person name="Garcia-Cancino A."/>
            <person name="Espinoza-Monje M."/>
            <person name="Albarracin L."/>
            <person name="Garcia-Castillo V."/>
            <person name="Campos-Martin J."/>
            <person name="Nakano Y."/>
            <person name="Guitierrez-Zamorano C."/>
            <person name="Ikeda-Ohtsubo W."/>
            <person name="Morita H."/>
            <person name="Kitazawa H."/>
            <person name="Villena J."/>
        </authorList>
    </citation>
    <scope>NUCLEOTIDE SEQUENCE [LARGE SCALE GENOMIC DNA]</scope>
    <source>
        <strain evidence="1 2">UCO-SMC3</strain>
    </source>
</reference>
<sequence length="91" mass="10849">MERWIKVLSEQELQLIREFIEVDFKINHYQKKSGESYFVAKKKLNLIRQKIITAQSKAEFKEYLDFLVYEKAIRPSIAEVIYKKHLAEIGG</sequence>
<protein>
    <submittedName>
        <fullName evidence="1">Uncharacterized protein</fullName>
    </submittedName>
</protein>
<proteinExistence type="predicted"/>
<accession>A0A3P2RID3</accession>
<dbReference type="Proteomes" id="UP000275836">
    <property type="component" value="Unassembled WGS sequence"/>
</dbReference>
<dbReference type="AlphaFoldDB" id="A0A3P2RID3"/>
<organism evidence="1 2">
    <name type="scientific">Weissella viridescens</name>
    <name type="common">Lactobacillus viridescens</name>
    <dbReference type="NCBI Taxonomy" id="1629"/>
    <lineage>
        <taxon>Bacteria</taxon>
        <taxon>Bacillati</taxon>
        <taxon>Bacillota</taxon>
        <taxon>Bacilli</taxon>
        <taxon>Lactobacillales</taxon>
        <taxon>Lactobacillaceae</taxon>
        <taxon>Weissella</taxon>
    </lineage>
</organism>
<evidence type="ECO:0000313" key="1">
    <source>
        <dbReference type="EMBL" id="RRG17472.1"/>
    </source>
</evidence>
<dbReference type="OrthoDB" id="2305467at2"/>
<comment type="caution">
    <text evidence="1">The sequence shown here is derived from an EMBL/GenBank/DDBJ whole genome shotgun (WGS) entry which is preliminary data.</text>
</comment>